<comment type="caution">
    <text evidence="1">The sequence shown here is derived from an EMBL/GenBank/DDBJ whole genome shotgun (WGS) entry which is preliminary data.</text>
</comment>
<accession>A0A2S4JQ85</accession>
<keyword evidence="2" id="KW-1185">Reference proteome</keyword>
<organism evidence="1 2">
    <name type="scientific">Alkalispirochaeta sphaeroplastigenens</name>
    <dbReference type="NCBI Taxonomy" id="1187066"/>
    <lineage>
        <taxon>Bacteria</taxon>
        <taxon>Pseudomonadati</taxon>
        <taxon>Spirochaetota</taxon>
        <taxon>Spirochaetia</taxon>
        <taxon>Spirochaetales</taxon>
        <taxon>Spirochaetaceae</taxon>
        <taxon>Alkalispirochaeta</taxon>
    </lineage>
</organism>
<evidence type="ECO:0000313" key="2">
    <source>
        <dbReference type="Proteomes" id="UP000237350"/>
    </source>
</evidence>
<evidence type="ECO:0000313" key="1">
    <source>
        <dbReference type="EMBL" id="POR01642.1"/>
    </source>
</evidence>
<dbReference type="OrthoDB" id="9946375at2"/>
<sequence length="343" mass="39746">MWTIFWLPEPLRAPLRAPLRWVLRAGRWLIARSALAGLVLLPGLLVSPFPAEAGEVTSLWFLSNRDGEELEEIRAPSLDDEGGLRDAPGDGWILEVRPPHKEAGGVERRIIYYQGERLRDYFLRYRPEGTLREVRRCESSGVCVSIRFAAPDAPGFESIRSALGTREIAWDGEGFPHHLRREVPGELPEDIWYTYEEGRLVASRRVQGEQEILRRYRAGLLVREETRVGGRRIRLVTMERDARGTLVERITETRREVERERFYPPLPGQVVRRLWRGDALVEEEELLEEGLRRVTRFRGEEKLFRSWFSGDILVKREVFLDGQVVRTERPAPDDASRESPDQE</sequence>
<proteinExistence type="predicted"/>
<dbReference type="Proteomes" id="UP000237350">
    <property type="component" value="Unassembled WGS sequence"/>
</dbReference>
<name>A0A2S4JQ85_9SPIO</name>
<dbReference type="AlphaFoldDB" id="A0A2S4JQ85"/>
<gene>
    <name evidence="1" type="ORF">AU468_07835</name>
</gene>
<protein>
    <submittedName>
        <fullName evidence="1">Uncharacterized protein</fullName>
    </submittedName>
</protein>
<reference evidence="2" key="1">
    <citation type="submission" date="2015-12" db="EMBL/GenBank/DDBJ databases">
        <authorList>
            <person name="Lodha T.D."/>
            <person name="Chintalapati S."/>
            <person name="Chintalapati V.R."/>
            <person name="Sravanthi T."/>
        </authorList>
    </citation>
    <scope>NUCLEOTIDE SEQUENCE [LARGE SCALE GENOMIC DNA]</scope>
    <source>
        <strain evidence="2">JC133</strain>
    </source>
</reference>
<dbReference type="RefSeq" id="WP_103680235.1">
    <property type="nucleotide sequence ID" value="NZ_LPWH01000065.1"/>
</dbReference>
<dbReference type="EMBL" id="LPWH01000065">
    <property type="protein sequence ID" value="POR01642.1"/>
    <property type="molecule type" value="Genomic_DNA"/>
</dbReference>